<evidence type="ECO:0000256" key="7">
    <source>
        <dbReference type="SAM" id="MobiDB-lite"/>
    </source>
</evidence>
<dbReference type="InterPro" id="IPR000629">
    <property type="entry name" value="RNA-helicase_DEAD-box_CS"/>
</dbReference>
<evidence type="ECO:0000313" key="10">
    <source>
        <dbReference type="EMBL" id="GEN61813.1"/>
    </source>
</evidence>
<organism evidence="10 11">
    <name type="scientific">Acetobacter oeni</name>
    <dbReference type="NCBI Taxonomy" id="304077"/>
    <lineage>
        <taxon>Bacteria</taxon>
        <taxon>Pseudomonadati</taxon>
        <taxon>Pseudomonadota</taxon>
        <taxon>Alphaproteobacteria</taxon>
        <taxon>Acetobacterales</taxon>
        <taxon>Acetobacteraceae</taxon>
        <taxon>Acetobacter</taxon>
    </lineage>
</organism>
<dbReference type="InterPro" id="IPR014001">
    <property type="entry name" value="Helicase_ATP-bd"/>
</dbReference>
<dbReference type="GO" id="GO:0005524">
    <property type="term" value="F:ATP binding"/>
    <property type="evidence" value="ECO:0007669"/>
    <property type="project" value="UniProtKB-KW"/>
</dbReference>
<dbReference type="InterPro" id="IPR001650">
    <property type="entry name" value="Helicase_C-like"/>
</dbReference>
<dbReference type="PROSITE" id="PS51192">
    <property type="entry name" value="HELICASE_ATP_BIND_1"/>
    <property type="match status" value="1"/>
</dbReference>
<dbReference type="Pfam" id="PF00270">
    <property type="entry name" value="DEAD"/>
    <property type="match status" value="1"/>
</dbReference>
<dbReference type="InterPro" id="IPR027417">
    <property type="entry name" value="P-loop_NTPase"/>
</dbReference>
<dbReference type="PANTHER" id="PTHR47959">
    <property type="entry name" value="ATP-DEPENDENT RNA HELICASE RHLE-RELATED"/>
    <property type="match status" value="1"/>
</dbReference>
<protein>
    <submittedName>
        <fullName evidence="10">DEAD/DEAH box helicase</fullName>
    </submittedName>
</protein>
<dbReference type="PROSITE" id="PS00039">
    <property type="entry name" value="DEAD_ATP_HELICASE"/>
    <property type="match status" value="1"/>
</dbReference>
<dbReference type="RefSeq" id="WP_146884730.1">
    <property type="nucleotide sequence ID" value="NZ_BJYG01000001.1"/>
</dbReference>
<dbReference type="SUPFAM" id="SSF52540">
    <property type="entry name" value="P-loop containing nucleoside triphosphate hydrolases"/>
    <property type="match status" value="1"/>
</dbReference>
<name>A0A511XFS6_9PROT</name>
<dbReference type="GO" id="GO:0003724">
    <property type="term" value="F:RNA helicase activity"/>
    <property type="evidence" value="ECO:0007669"/>
    <property type="project" value="TreeGrafter"/>
</dbReference>
<reference evidence="10 11" key="1">
    <citation type="submission" date="2019-07" db="EMBL/GenBank/DDBJ databases">
        <title>Whole genome shotgun sequence of Acetobacter oeni NBRC 105207.</title>
        <authorList>
            <person name="Hosoyama A."/>
            <person name="Uohara A."/>
            <person name="Ohji S."/>
            <person name="Ichikawa N."/>
        </authorList>
    </citation>
    <scope>NUCLEOTIDE SEQUENCE [LARGE SCALE GENOMIC DNA]</scope>
    <source>
        <strain evidence="10 11">NBRC 105207</strain>
    </source>
</reference>
<dbReference type="GO" id="GO:0003676">
    <property type="term" value="F:nucleic acid binding"/>
    <property type="evidence" value="ECO:0007669"/>
    <property type="project" value="InterPro"/>
</dbReference>
<keyword evidence="4 6" id="KW-0067">ATP-binding</keyword>
<evidence type="ECO:0000256" key="6">
    <source>
        <dbReference type="RuleBase" id="RU000492"/>
    </source>
</evidence>
<dbReference type="EMBL" id="BJYG01000001">
    <property type="protein sequence ID" value="GEN61813.1"/>
    <property type="molecule type" value="Genomic_DNA"/>
</dbReference>
<dbReference type="InterPro" id="IPR005580">
    <property type="entry name" value="DbpA/CsdA_RNA-bd_dom"/>
</dbReference>
<sequence length="587" mass="62714">MPFPDTVPALARALAERGYDDPTPVQAAVLADSARKRDLLVSARTGSGKTVAFGLAMAEDLLNPAGEILPAAKPMALVIAPTRELALQVKNELSWLYAQTGARIVSCVGGMEPRKEARALAGGVHIVVGTPGRLCDHLSRGNLDLSDLKVVVLDEADEMLDLGFRDELETLLQATPDTRRSFMFSATIAREIARLAKRYQHDALRVDTIGDNEPHTDIEYRAILADQGDMTGAAINTLRLIESPASIVFCHTREGVRQMQNALLEHGFASVAISGELGQNERSRAIESLRNGQARVCVATDVAARGIDVPTLGLVIHASLPGSPATLLHRSGRTGRAGRKGICVLITPPGRRRQADRLFQAAGIDATWSSSPSAEQIRAADAERLLSAPVFDHEPTAAQQQLVERLTTERTPAQLAEALVSLWQANLPKPANVRSIAPGAPAPASARGPRESSSRFERTGDRAKPAARDRDSAGGAWFRLSVGRADKADPKWLVPLLCRLGGVTKQDIGAIRIAPQYTLVEIAKDKAERFTSCASGADADEISIEPSQPPSDKESAPARGRSPGSKPPARKRFSSGPPGKGSSRKRG</sequence>
<accession>A0A511XFS6</accession>
<dbReference type="GO" id="GO:0016787">
    <property type="term" value="F:hydrolase activity"/>
    <property type="evidence" value="ECO:0007669"/>
    <property type="project" value="UniProtKB-KW"/>
</dbReference>
<dbReference type="PROSITE" id="PS51194">
    <property type="entry name" value="HELICASE_CTER"/>
    <property type="match status" value="1"/>
</dbReference>
<dbReference type="Gene3D" id="3.30.70.330">
    <property type="match status" value="1"/>
</dbReference>
<evidence type="ECO:0000256" key="1">
    <source>
        <dbReference type="ARBA" id="ARBA00022741"/>
    </source>
</evidence>
<feature type="region of interest" description="Disordered" evidence="7">
    <location>
        <begin position="434"/>
        <end position="472"/>
    </location>
</feature>
<dbReference type="InterPro" id="IPR011545">
    <property type="entry name" value="DEAD/DEAH_box_helicase_dom"/>
</dbReference>
<proteinExistence type="inferred from homology"/>
<evidence type="ECO:0000256" key="3">
    <source>
        <dbReference type="ARBA" id="ARBA00022806"/>
    </source>
</evidence>
<evidence type="ECO:0000259" key="8">
    <source>
        <dbReference type="PROSITE" id="PS51192"/>
    </source>
</evidence>
<dbReference type="PANTHER" id="PTHR47959:SF1">
    <property type="entry name" value="ATP-DEPENDENT RNA HELICASE DBPA"/>
    <property type="match status" value="1"/>
</dbReference>
<keyword evidence="3 6" id="KW-0347">Helicase</keyword>
<comment type="caution">
    <text evidence="10">The sequence shown here is derived from an EMBL/GenBank/DDBJ whole genome shotgun (WGS) entry which is preliminary data.</text>
</comment>
<feature type="region of interest" description="Disordered" evidence="7">
    <location>
        <begin position="535"/>
        <end position="587"/>
    </location>
</feature>
<evidence type="ECO:0000256" key="5">
    <source>
        <dbReference type="ARBA" id="ARBA00038437"/>
    </source>
</evidence>
<dbReference type="CDD" id="cd18787">
    <property type="entry name" value="SF2_C_DEAD"/>
    <property type="match status" value="1"/>
</dbReference>
<dbReference type="SMART" id="SM00487">
    <property type="entry name" value="DEXDc"/>
    <property type="match status" value="1"/>
</dbReference>
<evidence type="ECO:0000313" key="11">
    <source>
        <dbReference type="Proteomes" id="UP000321746"/>
    </source>
</evidence>
<feature type="domain" description="Helicase ATP-binding" evidence="8">
    <location>
        <begin position="30"/>
        <end position="206"/>
    </location>
</feature>
<dbReference type="Pfam" id="PF03880">
    <property type="entry name" value="DbpA"/>
    <property type="match status" value="1"/>
</dbReference>
<dbReference type="Pfam" id="PF00271">
    <property type="entry name" value="Helicase_C"/>
    <property type="match status" value="1"/>
</dbReference>
<dbReference type="CDD" id="cd00268">
    <property type="entry name" value="DEADc"/>
    <property type="match status" value="1"/>
</dbReference>
<comment type="similarity">
    <text evidence="5 6">Belongs to the DEAD box helicase family.</text>
</comment>
<feature type="compositionally biased region" description="Basic and acidic residues" evidence="7">
    <location>
        <begin position="448"/>
        <end position="472"/>
    </location>
</feature>
<feature type="domain" description="Helicase C-terminal" evidence="9">
    <location>
        <begin position="236"/>
        <end position="379"/>
    </location>
</feature>
<evidence type="ECO:0000256" key="4">
    <source>
        <dbReference type="ARBA" id="ARBA00022840"/>
    </source>
</evidence>
<dbReference type="InterPro" id="IPR012677">
    <property type="entry name" value="Nucleotide-bd_a/b_plait_sf"/>
</dbReference>
<evidence type="ECO:0000259" key="9">
    <source>
        <dbReference type="PROSITE" id="PS51194"/>
    </source>
</evidence>
<evidence type="ECO:0000256" key="2">
    <source>
        <dbReference type="ARBA" id="ARBA00022801"/>
    </source>
</evidence>
<dbReference type="Proteomes" id="UP000321746">
    <property type="component" value="Unassembled WGS sequence"/>
</dbReference>
<dbReference type="CDD" id="cd12252">
    <property type="entry name" value="RRM_DbpA"/>
    <property type="match status" value="1"/>
</dbReference>
<dbReference type="AlphaFoldDB" id="A0A511XFS6"/>
<keyword evidence="1 6" id="KW-0547">Nucleotide-binding</keyword>
<dbReference type="InterPro" id="IPR050079">
    <property type="entry name" value="DEAD_box_RNA_helicase"/>
</dbReference>
<keyword evidence="11" id="KW-1185">Reference proteome</keyword>
<feature type="compositionally biased region" description="Low complexity" evidence="7">
    <location>
        <begin position="434"/>
        <end position="447"/>
    </location>
</feature>
<dbReference type="SMART" id="SM00490">
    <property type="entry name" value="HELICc"/>
    <property type="match status" value="1"/>
</dbReference>
<dbReference type="OrthoDB" id="9805696at2"/>
<gene>
    <name evidence="10" type="ORF">AOE01nite_00370</name>
</gene>
<dbReference type="InterPro" id="IPR044742">
    <property type="entry name" value="DEAD/DEAH_RhlB"/>
</dbReference>
<dbReference type="Gene3D" id="3.40.50.300">
    <property type="entry name" value="P-loop containing nucleotide triphosphate hydrolases"/>
    <property type="match status" value="2"/>
</dbReference>
<dbReference type="GO" id="GO:0005829">
    <property type="term" value="C:cytosol"/>
    <property type="evidence" value="ECO:0007669"/>
    <property type="project" value="TreeGrafter"/>
</dbReference>
<keyword evidence="2 6" id="KW-0378">Hydrolase</keyword>